<feature type="domain" description="14-3-3" evidence="3">
    <location>
        <begin position="30"/>
        <end position="259"/>
    </location>
</feature>
<dbReference type="InterPro" id="IPR036815">
    <property type="entry name" value="14-3-3_dom_sf"/>
</dbReference>
<dbReference type="SUPFAM" id="SSF48445">
    <property type="entry name" value="14-3-3 protein"/>
    <property type="match status" value="1"/>
</dbReference>
<dbReference type="InterPro" id="IPR000308">
    <property type="entry name" value="14-3-3"/>
</dbReference>
<dbReference type="InterPro" id="IPR023410">
    <property type="entry name" value="14-3-3_domain"/>
</dbReference>
<organism evidence="4">
    <name type="scientific">Neobodo designis</name>
    <name type="common">Flagellated protozoan</name>
    <name type="synonym">Bodo designis</name>
    <dbReference type="NCBI Taxonomy" id="312471"/>
    <lineage>
        <taxon>Eukaryota</taxon>
        <taxon>Discoba</taxon>
        <taxon>Euglenozoa</taxon>
        <taxon>Kinetoplastea</taxon>
        <taxon>Metakinetoplastina</taxon>
        <taxon>Neobodonida</taxon>
        <taxon>Neobodo</taxon>
    </lineage>
</organism>
<evidence type="ECO:0000256" key="2">
    <source>
        <dbReference type="PIRSR" id="PIRSR000868-1"/>
    </source>
</evidence>
<comment type="similarity">
    <text evidence="1">Belongs to the 14-3-3 family.</text>
</comment>
<dbReference type="CDD" id="cd08774">
    <property type="entry name" value="14-3-3"/>
    <property type="match status" value="1"/>
</dbReference>
<name>A0A7S1W132_NEODS</name>
<dbReference type="InterPro" id="IPR023409">
    <property type="entry name" value="14-3-3_CS"/>
</dbReference>
<dbReference type="SMART" id="SM00101">
    <property type="entry name" value="14_3_3"/>
    <property type="match status" value="1"/>
</dbReference>
<sequence length="259" mass="29075">MDSLKWNNAVLAADLVPKKTADSFAIPDDHTQLVMMAKVAEQTERYDEMVLCMKKIVKQNAELSQDERNLLSVAYKNVIGSRRSAWRIVTSIEARENEKGSSDNLAIIGTLRKQFEAELGAVCEDLLNLLDTYLIPSAPGGESKVFYLKMKGDYHRYWAEVADGEDQKKAALDAYNKAHEAAKSSLAPTHPIRLGLVLNLSVFHYEILKQHETGFNLAKEAYSDSVAEIDSLEGDEQRESGLIVQLLEDNLKLWSEDQQ</sequence>
<dbReference type="EMBL" id="HBGF01042730">
    <property type="protein sequence ID" value="CAD9142809.1"/>
    <property type="molecule type" value="Transcribed_RNA"/>
</dbReference>
<reference evidence="4" key="1">
    <citation type="submission" date="2021-01" db="EMBL/GenBank/DDBJ databases">
        <authorList>
            <person name="Corre E."/>
            <person name="Pelletier E."/>
            <person name="Niang G."/>
            <person name="Scheremetjew M."/>
            <person name="Finn R."/>
            <person name="Kale V."/>
            <person name="Holt S."/>
            <person name="Cochrane G."/>
            <person name="Meng A."/>
            <person name="Brown T."/>
            <person name="Cohen L."/>
        </authorList>
    </citation>
    <scope>NUCLEOTIDE SEQUENCE</scope>
    <source>
        <strain evidence="4">CCAP 1951/1</strain>
    </source>
</reference>
<feature type="site" description="Interaction with phosphoserine on interacting protein" evidence="2">
    <location>
        <position position="156"/>
    </location>
</feature>
<evidence type="ECO:0000313" key="4">
    <source>
        <dbReference type="EMBL" id="CAD9142809.1"/>
    </source>
</evidence>
<dbReference type="PIRSF" id="PIRSF000868">
    <property type="entry name" value="14-3-3"/>
    <property type="match status" value="1"/>
</dbReference>
<gene>
    <name evidence="4" type="ORF">NDES1114_LOCUS28593</name>
</gene>
<dbReference type="Gene3D" id="1.20.190.20">
    <property type="entry name" value="14-3-3 domain"/>
    <property type="match status" value="1"/>
</dbReference>
<feature type="site" description="Interaction with phosphoserine on interacting protein" evidence="2">
    <location>
        <position position="83"/>
    </location>
</feature>
<dbReference type="AlphaFoldDB" id="A0A7S1W132"/>
<dbReference type="PROSITE" id="PS00796">
    <property type="entry name" value="1433_1"/>
    <property type="match status" value="1"/>
</dbReference>
<evidence type="ECO:0000256" key="1">
    <source>
        <dbReference type="ARBA" id="ARBA00006141"/>
    </source>
</evidence>
<proteinExistence type="inferred from homology"/>
<accession>A0A7S1W132</accession>
<dbReference type="Pfam" id="PF00244">
    <property type="entry name" value="14-3-3"/>
    <property type="match status" value="1"/>
</dbReference>
<evidence type="ECO:0000259" key="3">
    <source>
        <dbReference type="SMART" id="SM00101"/>
    </source>
</evidence>
<dbReference type="PANTHER" id="PTHR18860">
    <property type="entry name" value="14-3-3 PROTEIN"/>
    <property type="match status" value="1"/>
</dbReference>
<dbReference type="PRINTS" id="PR00305">
    <property type="entry name" value="1433ZETA"/>
</dbReference>
<protein>
    <recommendedName>
        <fullName evidence="3">14-3-3 domain-containing protein</fullName>
    </recommendedName>
</protein>